<dbReference type="RefSeq" id="WP_071856630.1">
    <property type="nucleotide sequence ID" value="NZ_JBHSHK010000005.1"/>
</dbReference>
<dbReference type="STRING" id="249189.RV04_GL000220"/>
<accession>A0A1L8TRY3</accession>
<proteinExistence type="predicted"/>
<gene>
    <name evidence="2" type="ORF">RV04_GL000220</name>
</gene>
<protein>
    <recommendedName>
        <fullName evidence="1">Helix-turn-helix type 11 domain-containing protein</fullName>
    </recommendedName>
</protein>
<dbReference type="InterPro" id="IPR013196">
    <property type="entry name" value="HTH_11"/>
</dbReference>
<dbReference type="AlphaFoldDB" id="A0A1L8TRY3"/>
<name>A0A1L8TRY3_9ENTE</name>
<dbReference type="EMBL" id="JXKQ01000001">
    <property type="protein sequence ID" value="OJG46973.1"/>
    <property type="molecule type" value="Genomic_DNA"/>
</dbReference>
<keyword evidence="3" id="KW-1185">Reference proteome</keyword>
<evidence type="ECO:0000313" key="2">
    <source>
        <dbReference type="EMBL" id="OJG46973.1"/>
    </source>
</evidence>
<evidence type="ECO:0000313" key="3">
    <source>
        <dbReference type="Proteomes" id="UP000182077"/>
    </source>
</evidence>
<dbReference type="Proteomes" id="UP000182077">
    <property type="component" value="Unassembled WGS sequence"/>
</dbReference>
<dbReference type="Pfam" id="PF08279">
    <property type="entry name" value="HTH_11"/>
    <property type="match status" value="1"/>
</dbReference>
<sequence>MIWQFVTRKKCRRQLNLIELLREERYSVGDFAEKLAVSRKTILRDLYELQQKKYVEKNFFWQINWRQEPSYTELYRKLLWTDDRFQLFQQYLWNRGNKNVNYSKVKELNQQLVELNLTANRRTGSLIGEEALILHLQLHYLRDFFSNTENELYQHVEQNQCSVQPFNNMATCFPDPHLLKQFAKSFGLKERYTPYFFLDYTRCHYSVCADFFHLHQLHQTSLYQATILGMQVIEPAIQWDSTLVKKIFTVKLFDLFIGIHQGLPLSVYNLYRKSERPSNYYYVLSKELKRESILLVNCRLDELAKAIHQIFQSSRQMVMNANLESPIAVVNEANGLFSAFQNEK</sequence>
<feature type="domain" description="Helix-turn-helix type 11" evidence="1">
    <location>
        <begin position="13"/>
        <end position="51"/>
    </location>
</feature>
<dbReference type="InterPro" id="IPR036388">
    <property type="entry name" value="WH-like_DNA-bd_sf"/>
</dbReference>
<reference evidence="2 3" key="1">
    <citation type="submission" date="2014-12" db="EMBL/GenBank/DDBJ databases">
        <title>Draft genome sequences of 29 type strains of Enterococci.</title>
        <authorList>
            <person name="Zhong Z."/>
            <person name="Sun Z."/>
            <person name="Liu W."/>
            <person name="Zhang W."/>
            <person name="Zhang H."/>
        </authorList>
    </citation>
    <scope>NUCLEOTIDE SEQUENCE [LARGE SCALE GENOMIC DNA]</scope>
    <source>
        <strain evidence="2 3">DSM 17122</strain>
    </source>
</reference>
<dbReference type="InterPro" id="IPR036390">
    <property type="entry name" value="WH_DNA-bd_sf"/>
</dbReference>
<dbReference type="Gene3D" id="1.10.10.10">
    <property type="entry name" value="Winged helix-like DNA-binding domain superfamily/Winged helix DNA-binding domain"/>
    <property type="match status" value="1"/>
</dbReference>
<evidence type="ECO:0000259" key="1">
    <source>
        <dbReference type="Pfam" id="PF08279"/>
    </source>
</evidence>
<comment type="caution">
    <text evidence="2">The sequence shown here is derived from an EMBL/GenBank/DDBJ whole genome shotgun (WGS) entry which is preliminary data.</text>
</comment>
<dbReference type="SUPFAM" id="SSF46785">
    <property type="entry name" value="Winged helix' DNA-binding domain"/>
    <property type="match status" value="1"/>
</dbReference>
<organism evidence="2 3">
    <name type="scientific">Enterococcus hermanniensis</name>
    <dbReference type="NCBI Taxonomy" id="249189"/>
    <lineage>
        <taxon>Bacteria</taxon>
        <taxon>Bacillati</taxon>
        <taxon>Bacillota</taxon>
        <taxon>Bacilli</taxon>
        <taxon>Lactobacillales</taxon>
        <taxon>Enterococcaceae</taxon>
        <taxon>Enterococcus</taxon>
    </lineage>
</organism>